<proteinExistence type="predicted"/>
<dbReference type="Proteomes" id="UP000019402">
    <property type="component" value="Unassembled WGS sequence"/>
</dbReference>
<dbReference type="EMBL" id="BAMD01000135">
    <property type="protein sequence ID" value="GAF05833.1"/>
    <property type="molecule type" value="Genomic_DNA"/>
</dbReference>
<dbReference type="AlphaFoldDB" id="W7YED3"/>
<keyword evidence="1" id="KW-0732">Signal</keyword>
<gene>
    <name evidence="2" type="ORF">JCM21142_114587</name>
</gene>
<feature type="chain" id="PRO_5004904180" evidence="1">
    <location>
        <begin position="26"/>
        <end position="428"/>
    </location>
</feature>
<evidence type="ECO:0000256" key="1">
    <source>
        <dbReference type="SAM" id="SignalP"/>
    </source>
</evidence>
<name>W7YED3_9BACT</name>
<feature type="signal peptide" evidence="1">
    <location>
        <begin position="1"/>
        <end position="25"/>
    </location>
</feature>
<evidence type="ECO:0000313" key="2">
    <source>
        <dbReference type="EMBL" id="GAF05833.1"/>
    </source>
</evidence>
<evidence type="ECO:0000313" key="3">
    <source>
        <dbReference type="Proteomes" id="UP000019402"/>
    </source>
</evidence>
<protein>
    <submittedName>
        <fullName evidence="2">Uncharacterized protein</fullName>
    </submittedName>
</protein>
<dbReference type="eggNOG" id="ENOG50335MN">
    <property type="taxonomic scope" value="Bacteria"/>
</dbReference>
<accession>W7YED3</accession>
<reference evidence="2 3" key="1">
    <citation type="journal article" date="2014" name="Genome Announc.">
        <title>Draft Genome Sequence of Cytophaga fermentans JCM 21142T, a Facultative Anaerobe Isolated from Marine Mud.</title>
        <authorList>
            <person name="Starns D."/>
            <person name="Oshima K."/>
            <person name="Suda W."/>
            <person name="Iino T."/>
            <person name="Yuki M."/>
            <person name="Inoue J."/>
            <person name="Kitamura K."/>
            <person name="Iida T."/>
            <person name="Darby A."/>
            <person name="Hattori M."/>
            <person name="Ohkuma M."/>
        </authorList>
    </citation>
    <scope>NUCLEOTIDE SEQUENCE [LARGE SCALE GENOMIC DNA]</scope>
    <source>
        <strain evidence="2 3">JCM 21142</strain>
    </source>
</reference>
<organism evidence="2 3">
    <name type="scientific">Saccharicrinis fermentans DSM 9555 = JCM 21142</name>
    <dbReference type="NCBI Taxonomy" id="869213"/>
    <lineage>
        <taxon>Bacteria</taxon>
        <taxon>Pseudomonadati</taxon>
        <taxon>Bacteroidota</taxon>
        <taxon>Bacteroidia</taxon>
        <taxon>Marinilabiliales</taxon>
        <taxon>Marinilabiliaceae</taxon>
        <taxon>Saccharicrinis</taxon>
    </lineage>
</organism>
<comment type="caution">
    <text evidence="2">The sequence shown here is derived from an EMBL/GenBank/DDBJ whole genome shotgun (WGS) entry which is preliminary data.</text>
</comment>
<sequence>MLKFYVMKSLLILFVVLFHSFLASANIIASTDSVFQGVVYKVDTVSAQLINKIEKLQNKVDELLKNDSITSLKSDTLGNFFIKNYDLIIKDRSKDDPECKDELKTIEIYIRDGAIFEINAITTKGESYMTNYIFLLSSWHKYRRLRLFKRNPSNIDLYINIMDNLQWIPEIGKRYFSGGTSKIILSQGNDKQGILYNSDLNSMIELNLYTDFMGLIDKADNGIIQTEAKTSIDIFNFKAINLPIFFLKNIDVLFRYSKFDESIKNYSVENLSDPTSIDKLKIDQQSYVSFGISLDLISLYLSTGKINLITGLDYSYTNILHGEDEADPINMISYKFGFDGEVLKFENFGADLSLQLNYKQMRHNSFDEDVTDHYDGFLDFKTRLYYKENKTGNKYFIRFNNVKELSNSKFYNLLQFGYSISLAPSKPK</sequence>
<keyword evidence="3" id="KW-1185">Reference proteome</keyword>